<evidence type="ECO:0000313" key="2">
    <source>
        <dbReference type="EMBL" id="EGJ71087.1"/>
    </source>
</evidence>
<dbReference type="AlphaFoldDB" id="F3ZTJ7"/>
<dbReference type="OrthoDB" id="1093377at2"/>
<reference evidence="2 3" key="1">
    <citation type="journal article" date="2011" name="Stand. Genomic Sci.">
        <title>Non-contiguous finished genome sequence of Bacteroides coprosuis type strain (PC139).</title>
        <authorList>
            <person name="Land M."/>
            <person name="Held B."/>
            <person name="Gronow S."/>
            <person name="Abt B."/>
            <person name="Lucas S."/>
            <person name="Del Rio T.G."/>
            <person name="Nolan M."/>
            <person name="Tice H."/>
            <person name="Cheng J.F."/>
            <person name="Pitluck S."/>
            <person name="Liolios K."/>
            <person name="Pagani I."/>
            <person name="Ivanova N."/>
            <person name="Mavromatis K."/>
            <person name="Mikhailova N."/>
            <person name="Pati A."/>
            <person name="Tapia R."/>
            <person name="Han C."/>
            <person name="Goodwin L."/>
            <person name="Chen A."/>
            <person name="Palaniappan K."/>
            <person name="Hauser L."/>
            <person name="Brambilla E.M."/>
            <person name="Rohde M."/>
            <person name="Goker M."/>
            <person name="Detter J.C."/>
            <person name="Woyke T."/>
            <person name="Bristow J."/>
            <person name="Eisen J.A."/>
            <person name="Markowitz V."/>
            <person name="Hugenholtz P."/>
            <person name="Kyrpides N.C."/>
            <person name="Klenk H.P."/>
            <person name="Lapidus A."/>
        </authorList>
    </citation>
    <scope>NUCLEOTIDE SEQUENCE</scope>
    <source>
        <strain evidence="2 3">DSM 18011</strain>
    </source>
</reference>
<dbReference type="Proteomes" id="UP000018439">
    <property type="component" value="Chromosome"/>
</dbReference>
<dbReference type="STRING" id="679937.Bcop_0875"/>
<dbReference type="EMBL" id="CM001167">
    <property type="protein sequence ID" value="EGJ71087.1"/>
    <property type="molecule type" value="Genomic_DNA"/>
</dbReference>
<keyword evidence="1" id="KW-0175">Coiled coil</keyword>
<proteinExistence type="predicted"/>
<feature type="coiled-coil region" evidence="1">
    <location>
        <begin position="14"/>
        <end position="59"/>
    </location>
</feature>
<accession>F3ZTJ7</accession>
<protein>
    <submittedName>
        <fullName evidence="2">ATP synthase subunit E</fullName>
    </submittedName>
</protein>
<evidence type="ECO:0000256" key="1">
    <source>
        <dbReference type="SAM" id="Coils"/>
    </source>
</evidence>
<name>F3ZTJ7_9BACE</name>
<sequence>MENKIQELTDKIYREGVEKANTQADSLLQEAQKKAKKIIDEASEKADSIMKDSERKSEELIENTKSELKLFADQSVNALKSEVTNLLLDEVVSDAVKTTTVNKDFLNEFMLKLAEKWSTQEDIIISTADEKALTDYFSVHAKQLLDKGVSIKQVNGLKTHFSISPKDASYKIDFGDDEFISYFKSFLRPKLIAMLFGDK</sequence>
<keyword evidence="3" id="KW-1185">Reference proteome</keyword>
<dbReference type="HOGENOM" id="CLU_105793_1_0_10"/>
<gene>
    <name evidence="2" type="ORF">Bcop_0875</name>
</gene>
<organism evidence="2 3">
    <name type="scientific">Bacteroides coprosuis DSM 18011</name>
    <dbReference type="NCBI Taxonomy" id="679937"/>
    <lineage>
        <taxon>Bacteria</taxon>
        <taxon>Pseudomonadati</taxon>
        <taxon>Bacteroidota</taxon>
        <taxon>Bacteroidia</taxon>
        <taxon>Bacteroidales</taxon>
        <taxon>Bacteroidaceae</taxon>
        <taxon>Bacteroides</taxon>
    </lineage>
</organism>
<evidence type="ECO:0000313" key="3">
    <source>
        <dbReference type="Proteomes" id="UP000018439"/>
    </source>
</evidence>
<dbReference type="Gene3D" id="1.20.5.2950">
    <property type="match status" value="1"/>
</dbReference>
<dbReference type="eggNOG" id="COG1390">
    <property type="taxonomic scope" value="Bacteria"/>
</dbReference>